<dbReference type="Pfam" id="PF02305">
    <property type="entry name" value="Phage_F"/>
    <property type="match status" value="2"/>
</dbReference>
<protein>
    <submittedName>
        <fullName evidence="6">Major capsid protein</fullName>
    </submittedName>
</protein>
<name>A0A8F5MLU7_9VIRU</name>
<evidence type="ECO:0000256" key="2">
    <source>
        <dbReference type="ARBA" id="ARBA00009963"/>
    </source>
</evidence>
<keyword evidence="4" id="KW-0167">Capsid protein</keyword>
<keyword evidence="3" id="KW-1140">T=1 icosahedral capsid protein</keyword>
<dbReference type="EMBL" id="MZ089811">
    <property type="protein sequence ID" value="QXN75321.1"/>
    <property type="molecule type" value="Genomic_DNA"/>
</dbReference>
<dbReference type="InterPro" id="IPR037002">
    <property type="entry name" value="Microviridae_protein_F_sf"/>
</dbReference>
<sequence length="674" mass="76041">MSKVNLFHREVEANKSPRNAFDIGYSTLFTSPAGELLPCYVEEVNKGDKIKLGLSNITRTRPLNTAAFMTFDEKVDFWFVPYKLIWSDYDNWRLAQNFQHRTTNLKEVGAQYLMPFCRYENIASFLRSFTTPISGQNLFYQPNPADTIRFLDLLGYSVPLLGYEVSEPTPEDPDRMVYRNLASLKSTDTYSSSDVNNMLSKLAAYYDSISGVTPINYFRLAAFQCIYMHSYRNEEFEELDPTYYNVDNVFNNLIANNTVSSTGTLNASTQYSLVVSQNLSTVDQRISLQKLFTPRYKNWRKDIFTALKPESGFELGISGFGFGSGAENVQNPSWQYGSNVNFESEKPAGQPPQDGFPNNSDFRDILNIGDGNPEQVSVAYNYLKGNPAVVMQQLRTVVSPSSASGTSFGYAYLYPQNIRNLLAQDKFSRAAIYADKNFSAQMKALFGEDVRDPHKPEYLGSYSANVSIQDVTATSAGSDGESDASTSVLGQLAGKCYNGDGKGEVFERTFGCDGIVMGIHYIMPRNNYDSNRIDKRNTKVSRWDFFQPQFDGLGLQPTFMFERNIPVPASGVDMNKISSLIGFSPRYYEYKQRVNEVHGAFMNNQADRDWTLSNNSYDIASASDVYNFKILPTITDRIFALAFDGSSQTDPFQHYYEFNVTRISNMEAYGTPSI</sequence>
<comment type="subcellular location">
    <subcellularLocation>
        <location evidence="1">Virion</location>
    </subcellularLocation>
</comment>
<evidence type="ECO:0000256" key="5">
    <source>
        <dbReference type="ARBA" id="ARBA00022844"/>
    </source>
</evidence>
<organism evidence="6">
    <name type="scientific">Microvirus mar65</name>
    <dbReference type="NCBI Taxonomy" id="2851202"/>
    <lineage>
        <taxon>Viruses</taxon>
        <taxon>Monodnaviria</taxon>
        <taxon>Sangervirae</taxon>
        <taxon>Phixviricota</taxon>
        <taxon>Malgrandaviricetes</taxon>
        <taxon>Petitvirales</taxon>
        <taxon>Microviridae</taxon>
    </lineage>
</organism>
<comment type="similarity">
    <text evidence="2">Belongs to the microviridae F protein family.</text>
</comment>
<dbReference type="InterPro" id="IPR003514">
    <property type="entry name" value="Microviridae_protein_F"/>
</dbReference>
<evidence type="ECO:0000256" key="1">
    <source>
        <dbReference type="ARBA" id="ARBA00004328"/>
    </source>
</evidence>
<dbReference type="Gene3D" id="2.60.169.10">
    <property type="entry name" value="Microviridae F protein"/>
    <property type="match status" value="2"/>
</dbReference>
<keyword evidence="5" id="KW-0946">Virion</keyword>
<proteinExistence type="inferred from homology"/>
<dbReference type="GO" id="GO:0005198">
    <property type="term" value="F:structural molecule activity"/>
    <property type="evidence" value="ECO:0007669"/>
    <property type="project" value="InterPro"/>
</dbReference>
<dbReference type="InterPro" id="IPR016184">
    <property type="entry name" value="Capsid/spike_ssDNA_virus"/>
</dbReference>
<evidence type="ECO:0000313" key="6">
    <source>
        <dbReference type="EMBL" id="QXN75321.1"/>
    </source>
</evidence>
<evidence type="ECO:0000256" key="4">
    <source>
        <dbReference type="ARBA" id="ARBA00022561"/>
    </source>
</evidence>
<dbReference type="SUPFAM" id="SSF88645">
    <property type="entry name" value="ssDNA viruses"/>
    <property type="match status" value="1"/>
</dbReference>
<dbReference type="GO" id="GO:0039615">
    <property type="term" value="C:T=1 icosahedral viral capsid"/>
    <property type="evidence" value="ECO:0007669"/>
    <property type="project" value="UniProtKB-KW"/>
</dbReference>
<evidence type="ECO:0000256" key="3">
    <source>
        <dbReference type="ARBA" id="ARBA00022431"/>
    </source>
</evidence>
<accession>A0A8F5MLU7</accession>
<reference evidence="6" key="1">
    <citation type="submission" date="2021-04" db="EMBL/GenBank/DDBJ databases">
        <title>Genomes of microviruses identified in yellow-bellied marmot fecal samples.</title>
        <authorList>
            <person name="Varsani A."/>
            <person name="Kraberger S."/>
            <person name="Chatterjee A."/>
            <person name="Richet C."/>
            <person name="Fontenele R.S."/>
            <person name="Schmidlin K."/>
            <person name="Blumstein D.T."/>
        </authorList>
    </citation>
    <scope>NUCLEOTIDE SEQUENCE</scope>
    <source>
        <strain evidence="6">Mar65</strain>
    </source>
</reference>